<dbReference type="eggNOG" id="COG1638">
    <property type="taxonomic scope" value="Bacteria"/>
</dbReference>
<feature type="signal peptide" evidence="4">
    <location>
        <begin position="1"/>
        <end position="24"/>
    </location>
</feature>
<dbReference type="InterPro" id="IPR018389">
    <property type="entry name" value="DctP_fam"/>
</dbReference>
<dbReference type="RefSeq" id="WP_018303843.1">
    <property type="nucleotide sequence ID" value="NZ_KB902310.1"/>
</dbReference>
<comment type="caution">
    <text evidence="5">The sequence shown here is derived from an EMBL/GenBank/DDBJ whole genome shotgun (WGS) entry which is preliminary data.</text>
</comment>
<dbReference type="PANTHER" id="PTHR33376">
    <property type="match status" value="1"/>
</dbReference>
<comment type="subcellular location">
    <subcellularLocation>
        <location evidence="1">Periplasm</location>
    </subcellularLocation>
</comment>
<dbReference type="PATRIC" id="fig|1123501.6.peg.3042"/>
<proteinExistence type="predicted"/>
<protein>
    <submittedName>
        <fullName evidence="5">Wenxma_12, whole genome shotgun sequence</fullName>
    </submittedName>
</protein>
<sequence length="327" mass="34633">MTPMLRRLAATATAAALLAGPAMAETLKLAHWVPPQHVLTSSTIEPLQAAVEGSGLEIEVYPGGELGAGPLEQYIRAVQGVADITWGLQGYTSSQFPRTMLSELPGALPEGMNGYDLIWNAYEAGQLADEFPGTVPLALWLSEPNIFIMKDIDVRTPEDLQGLKIRVSGSAAAATIEALGATPVQMPAGEIYNALQTGLIDGVVTGASAVADFRLDEVANSYTIGAPLGRISFYLVMNEARYNALPEAERTALDSIAGRALSQSAEEGWNARALETLDALEATGDNDVYYLSDEEAAAFGELTLPVTEQIVGSVDEGQMVLDTMQGM</sequence>
<dbReference type="GO" id="GO:0055085">
    <property type="term" value="P:transmembrane transport"/>
    <property type="evidence" value="ECO:0007669"/>
    <property type="project" value="InterPro"/>
</dbReference>
<dbReference type="Proteomes" id="UP000035100">
    <property type="component" value="Unassembled WGS sequence"/>
</dbReference>
<evidence type="ECO:0000256" key="2">
    <source>
        <dbReference type="ARBA" id="ARBA00022729"/>
    </source>
</evidence>
<keyword evidence="3" id="KW-0574">Periplasm</keyword>
<dbReference type="STRING" id="1123501.Wenmar_02925"/>
<evidence type="ECO:0000256" key="4">
    <source>
        <dbReference type="SAM" id="SignalP"/>
    </source>
</evidence>
<dbReference type="PANTHER" id="PTHR33376:SF15">
    <property type="entry name" value="BLL6794 PROTEIN"/>
    <property type="match status" value="1"/>
</dbReference>
<gene>
    <name evidence="5" type="ORF">Wenmar_02925</name>
</gene>
<name>A0A0D0Q2B2_9RHOB</name>
<keyword evidence="2 4" id="KW-0732">Signal</keyword>
<organism evidence="5 6">
    <name type="scientific">Wenxinia marina DSM 24838</name>
    <dbReference type="NCBI Taxonomy" id="1123501"/>
    <lineage>
        <taxon>Bacteria</taxon>
        <taxon>Pseudomonadati</taxon>
        <taxon>Pseudomonadota</taxon>
        <taxon>Alphaproteobacteria</taxon>
        <taxon>Rhodobacterales</taxon>
        <taxon>Roseobacteraceae</taxon>
        <taxon>Wenxinia</taxon>
    </lineage>
</organism>
<keyword evidence="6" id="KW-1185">Reference proteome</keyword>
<evidence type="ECO:0000256" key="1">
    <source>
        <dbReference type="ARBA" id="ARBA00004418"/>
    </source>
</evidence>
<reference evidence="5 6" key="1">
    <citation type="submission" date="2013-01" db="EMBL/GenBank/DDBJ databases">
        <authorList>
            <person name="Fiebig A."/>
            <person name="Goeker M."/>
            <person name="Klenk H.-P.P."/>
        </authorList>
    </citation>
    <scope>NUCLEOTIDE SEQUENCE [LARGE SCALE GENOMIC DNA]</scope>
    <source>
        <strain evidence="5 6">DSM 24838</strain>
    </source>
</reference>
<accession>A0A0D0Q2B2</accession>
<dbReference type="CDD" id="cd13665">
    <property type="entry name" value="PBP2_TRAP_Dctp3_4"/>
    <property type="match status" value="1"/>
</dbReference>
<dbReference type="Gene3D" id="3.40.190.170">
    <property type="entry name" value="Bacterial extracellular solute-binding protein, family 7"/>
    <property type="match status" value="1"/>
</dbReference>
<dbReference type="GO" id="GO:0042597">
    <property type="term" value="C:periplasmic space"/>
    <property type="evidence" value="ECO:0007669"/>
    <property type="project" value="UniProtKB-SubCell"/>
</dbReference>
<dbReference type="Pfam" id="PF03480">
    <property type="entry name" value="DctP"/>
    <property type="match status" value="1"/>
</dbReference>
<evidence type="ECO:0000256" key="3">
    <source>
        <dbReference type="ARBA" id="ARBA00022764"/>
    </source>
</evidence>
<dbReference type="EMBL" id="AONG01000013">
    <property type="protein sequence ID" value="KIQ68654.1"/>
    <property type="molecule type" value="Genomic_DNA"/>
</dbReference>
<dbReference type="AlphaFoldDB" id="A0A0D0Q2B2"/>
<evidence type="ECO:0000313" key="6">
    <source>
        <dbReference type="Proteomes" id="UP000035100"/>
    </source>
</evidence>
<dbReference type="NCBIfam" id="NF037995">
    <property type="entry name" value="TRAP_S1"/>
    <property type="match status" value="1"/>
</dbReference>
<evidence type="ECO:0000313" key="5">
    <source>
        <dbReference type="EMBL" id="KIQ68654.1"/>
    </source>
</evidence>
<feature type="chain" id="PRO_5002219052" evidence="4">
    <location>
        <begin position="25"/>
        <end position="327"/>
    </location>
</feature>
<dbReference type="SUPFAM" id="SSF53850">
    <property type="entry name" value="Periplasmic binding protein-like II"/>
    <property type="match status" value="1"/>
</dbReference>
<dbReference type="InterPro" id="IPR038404">
    <property type="entry name" value="TRAP_DctP_sf"/>
</dbReference>